<name>A0AAV4ZJE8_9HYPH</name>
<dbReference type="SMART" id="SM00530">
    <property type="entry name" value="HTH_XRE"/>
    <property type="match status" value="1"/>
</dbReference>
<dbReference type="Proteomes" id="UP001055247">
    <property type="component" value="Unassembled WGS sequence"/>
</dbReference>
<reference evidence="2" key="2">
    <citation type="submission" date="2021-08" db="EMBL/GenBank/DDBJ databases">
        <authorList>
            <person name="Tani A."/>
            <person name="Ola A."/>
            <person name="Ogura Y."/>
            <person name="Katsura K."/>
            <person name="Hayashi T."/>
        </authorList>
    </citation>
    <scope>NUCLEOTIDE SEQUENCE</scope>
    <source>
        <strain evidence="2">DSM 16372</strain>
    </source>
</reference>
<dbReference type="EMBL" id="BPQO01000006">
    <property type="protein sequence ID" value="GJD88150.1"/>
    <property type="molecule type" value="Genomic_DNA"/>
</dbReference>
<sequence length="71" mass="7732">MTDQPSINTLASTLRRARERLALDQDSLAQLANVPLATIEQTELGELTKLDAVSAERLAGTLGIKTEELLR</sequence>
<evidence type="ECO:0000313" key="2">
    <source>
        <dbReference type="EMBL" id="GJD88150.1"/>
    </source>
</evidence>
<protein>
    <recommendedName>
        <fullName evidence="1">HTH cro/C1-type domain-containing protein</fullName>
    </recommendedName>
</protein>
<dbReference type="InterPro" id="IPR001387">
    <property type="entry name" value="Cro/C1-type_HTH"/>
</dbReference>
<accession>A0AAV4ZJE8</accession>
<reference evidence="2" key="1">
    <citation type="journal article" date="2016" name="Front. Microbiol.">
        <title>Genome Sequence of the Piezophilic, Mesophilic Sulfate-Reducing Bacterium Desulfovibrio indicus J2T.</title>
        <authorList>
            <person name="Cao J."/>
            <person name="Maignien L."/>
            <person name="Shao Z."/>
            <person name="Alain K."/>
            <person name="Jebbar M."/>
        </authorList>
    </citation>
    <scope>NUCLEOTIDE SEQUENCE</scope>
    <source>
        <strain evidence="2">DSM 16372</strain>
    </source>
</reference>
<dbReference type="RefSeq" id="WP_066926203.1">
    <property type="nucleotide sequence ID" value="NZ_BPQO01000006.1"/>
</dbReference>
<evidence type="ECO:0000313" key="3">
    <source>
        <dbReference type="Proteomes" id="UP001055247"/>
    </source>
</evidence>
<proteinExistence type="predicted"/>
<dbReference type="Gene3D" id="1.10.260.40">
    <property type="entry name" value="lambda repressor-like DNA-binding domains"/>
    <property type="match status" value="1"/>
</dbReference>
<dbReference type="InterPro" id="IPR010982">
    <property type="entry name" value="Lambda_DNA-bd_dom_sf"/>
</dbReference>
<dbReference type="GO" id="GO:0003677">
    <property type="term" value="F:DNA binding"/>
    <property type="evidence" value="ECO:0007669"/>
    <property type="project" value="InterPro"/>
</dbReference>
<dbReference type="SUPFAM" id="SSF47413">
    <property type="entry name" value="lambda repressor-like DNA-binding domains"/>
    <property type="match status" value="1"/>
</dbReference>
<evidence type="ECO:0000259" key="1">
    <source>
        <dbReference type="PROSITE" id="PS50943"/>
    </source>
</evidence>
<feature type="domain" description="HTH cro/C1-type" evidence="1">
    <location>
        <begin position="14"/>
        <end position="69"/>
    </location>
</feature>
<gene>
    <name evidence="2" type="ORF">BHAOGJBA_1663</name>
</gene>
<keyword evidence="3" id="KW-1185">Reference proteome</keyword>
<comment type="caution">
    <text evidence="2">The sequence shown here is derived from an EMBL/GenBank/DDBJ whole genome shotgun (WGS) entry which is preliminary data.</text>
</comment>
<organism evidence="2 3">
    <name type="scientific">Methylobacterium hispanicum</name>
    <dbReference type="NCBI Taxonomy" id="270350"/>
    <lineage>
        <taxon>Bacteria</taxon>
        <taxon>Pseudomonadati</taxon>
        <taxon>Pseudomonadota</taxon>
        <taxon>Alphaproteobacteria</taxon>
        <taxon>Hyphomicrobiales</taxon>
        <taxon>Methylobacteriaceae</taxon>
        <taxon>Methylobacterium</taxon>
    </lineage>
</organism>
<dbReference type="AlphaFoldDB" id="A0AAV4ZJE8"/>
<dbReference type="PROSITE" id="PS50943">
    <property type="entry name" value="HTH_CROC1"/>
    <property type="match status" value="1"/>
</dbReference>